<name>A0A1V3XSZ3_MYCKA</name>
<organism evidence="1 2">
    <name type="scientific">Mycobacterium kansasii</name>
    <dbReference type="NCBI Taxonomy" id="1768"/>
    <lineage>
        <taxon>Bacteria</taxon>
        <taxon>Bacillati</taxon>
        <taxon>Actinomycetota</taxon>
        <taxon>Actinomycetes</taxon>
        <taxon>Mycobacteriales</taxon>
        <taxon>Mycobacteriaceae</taxon>
        <taxon>Mycobacterium</taxon>
    </lineage>
</organism>
<reference evidence="1 2" key="1">
    <citation type="submission" date="2017-02" db="EMBL/GenBank/DDBJ databases">
        <title>Complete genome sequences of Mycobacterium kansasii strains isolated from rhesus macaques.</title>
        <authorList>
            <person name="Panda A."/>
            <person name="Nagaraj S."/>
            <person name="Zhao X."/>
            <person name="Tettelin H."/>
            <person name="Detolla L.J."/>
        </authorList>
    </citation>
    <scope>NUCLEOTIDE SEQUENCE [LARGE SCALE GENOMIC DNA]</scope>
    <source>
        <strain evidence="1 2">11-3813</strain>
    </source>
</reference>
<keyword evidence="1" id="KW-0560">Oxidoreductase</keyword>
<keyword evidence="1" id="KW-0503">Monooxygenase</keyword>
<proteinExistence type="predicted"/>
<dbReference type="AlphaFoldDB" id="A0A1V3XSZ3"/>
<accession>A0A1V3XSZ3</accession>
<dbReference type="EMBL" id="MVBM01000001">
    <property type="protein sequence ID" value="OOK82170.1"/>
    <property type="molecule type" value="Genomic_DNA"/>
</dbReference>
<dbReference type="GO" id="GO:0004497">
    <property type="term" value="F:monooxygenase activity"/>
    <property type="evidence" value="ECO:0007669"/>
    <property type="project" value="UniProtKB-KW"/>
</dbReference>
<comment type="caution">
    <text evidence="1">The sequence shown here is derived from an EMBL/GenBank/DDBJ whole genome shotgun (WGS) entry which is preliminary data.</text>
</comment>
<gene>
    <name evidence="1" type="ORF">BZL30_0139</name>
</gene>
<evidence type="ECO:0000313" key="2">
    <source>
        <dbReference type="Proteomes" id="UP000189229"/>
    </source>
</evidence>
<sequence length="39" mass="4219">MPVVHRHDERVAAHAEISAQRIIGSLVAENPTAAVEIDD</sequence>
<dbReference type="Proteomes" id="UP000189229">
    <property type="component" value="Unassembled WGS sequence"/>
</dbReference>
<evidence type="ECO:0000313" key="1">
    <source>
        <dbReference type="EMBL" id="OOK82170.1"/>
    </source>
</evidence>
<protein>
    <submittedName>
        <fullName evidence="1">FAD-binding monooxygenase domain protein</fullName>
    </submittedName>
</protein>